<proteinExistence type="predicted"/>
<organism evidence="1 2">
    <name type="scientific">Daldinia eschscholtzii</name>
    <dbReference type="NCBI Taxonomy" id="292717"/>
    <lineage>
        <taxon>Eukaryota</taxon>
        <taxon>Fungi</taxon>
        <taxon>Dikarya</taxon>
        <taxon>Ascomycota</taxon>
        <taxon>Pezizomycotina</taxon>
        <taxon>Sordariomycetes</taxon>
        <taxon>Xylariomycetidae</taxon>
        <taxon>Xylariales</taxon>
        <taxon>Hypoxylaceae</taxon>
        <taxon>Daldinia</taxon>
    </lineage>
</organism>
<evidence type="ECO:0000313" key="2">
    <source>
        <dbReference type="Proteomes" id="UP001369815"/>
    </source>
</evidence>
<sequence>MAVRTVSFNKELQLAKMQSITTLVSILAFVPGLLVNACDCHHNNDAGRWKGSQTPADAVWELCQAGGTCKENGHGARLCVVGDVSQCLCAYDAAKSWQSKHGDWFLWSGMNCGDLTVTMNAG</sequence>
<dbReference type="Proteomes" id="UP001369815">
    <property type="component" value="Unassembled WGS sequence"/>
</dbReference>
<name>A0AAX6MQC5_9PEZI</name>
<evidence type="ECO:0000313" key="1">
    <source>
        <dbReference type="EMBL" id="KAK6954643.1"/>
    </source>
</evidence>
<gene>
    <name evidence="1" type="ORF">Daesc_004610</name>
</gene>
<accession>A0AAX6MQC5</accession>
<reference evidence="1 2" key="1">
    <citation type="journal article" date="2024" name="Front Chem Biol">
        <title>Unveiling the potential of Daldinia eschscholtzii MFLUCC 19-0629 through bioactivity and bioinformatics studies for enhanced sustainable agriculture production.</title>
        <authorList>
            <person name="Brooks S."/>
            <person name="Weaver J.A."/>
            <person name="Klomchit A."/>
            <person name="Alharthi S.A."/>
            <person name="Onlamun T."/>
            <person name="Nurani R."/>
            <person name="Vong T.K."/>
            <person name="Alberti F."/>
            <person name="Greco C."/>
        </authorList>
    </citation>
    <scope>NUCLEOTIDE SEQUENCE [LARGE SCALE GENOMIC DNA]</scope>
    <source>
        <strain evidence="1">MFLUCC 19-0629</strain>
    </source>
</reference>
<dbReference type="AlphaFoldDB" id="A0AAX6MQC5"/>
<comment type="caution">
    <text evidence="1">The sequence shown here is derived from an EMBL/GenBank/DDBJ whole genome shotgun (WGS) entry which is preliminary data.</text>
</comment>
<dbReference type="EMBL" id="JBANMG010000004">
    <property type="protein sequence ID" value="KAK6954643.1"/>
    <property type="molecule type" value="Genomic_DNA"/>
</dbReference>
<keyword evidence="2" id="KW-1185">Reference proteome</keyword>
<protein>
    <submittedName>
        <fullName evidence="1">Uncharacterized protein</fullName>
    </submittedName>
</protein>